<dbReference type="AlphaFoldDB" id="M1P0X2"/>
<organism evidence="7 8">
    <name type="scientific">Desulfocapsa sulfexigens (strain DSM 10523 / SB164P1)</name>
    <dbReference type="NCBI Taxonomy" id="1167006"/>
    <lineage>
        <taxon>Bacteria</taxon>
        <taxon>Pseudomonadati</taxon>
        <taxon>Thermodesulfobacteriota</taxon>
        <taxon>Desulfobulbia</taxon>
        <taxon>Desulfobulbales</taxon>
        <taxon>Desulfocapsaceae</taxon>
        <taxon>Desulfocapsa</taxon>
    </lineage>
</organism>
<feature type="transmembrane region" description="Helical" evidence="6">
    <location>
        <begin position="312"/>
        <end position="333"/>
    </location>
</feature>
<evidence type="ECO:0000313" key="8">
    <source>
        <dbReference type="Proteomes" id="UP000011721"/>
    </source>
</evidence>
<dbReference type="GO" id="GO:0005886">
    <property type="term" value="C:plasma membrane"/>
    <property type="evidence" value="ECO:0007669"/>
    <property type="project" value="UniProtKB-SubCell"/>
</dbReference>
<dbReference type="GO" id="GO:0044341">
    <property type="term" value="P:sodium-dependent phosphate transport"/>
    <property type="evidence" value="ECO:0007669"/>
    <property type="project" value="InterPro"/>
</dbReference>
<accession>M1P0X2</accession>
<evidence type="ECO:0000256" key="5">
    <source>
        <dbReference type="ARBA" id="ARBA00023136"/>
    </source>
</evidence>
<feature type="transmembrane region" description="Helical" evidence="6">
    <location>
        <begin position="137"/>
        <end position="154"/>
    </location>
</feature>
<feature type="transmembrane region" description="Helical" evidence="6">
    <location>
        <begin position="236"/>
        <end position="259"/>
    </location>
</feature>
<evidence type="ECO:0000256" key="3">
    <source>
        <dbReference type="ARBA" id="ARBA00022692"/>
    </source>
</evidence>
<keyword evidence="5 6" id="KW-0472">Membrane</keyword>
<gene>
    <name evidence="7" type="ordered locus">UWK_00592</name>
</gene>
<dbReference type="eggNOG" id="COG1283">
    <property type="taxonomic scope" value="Bacteria"/>
</dbReference>
<dbReference type="Proteomes" id="UP000011721">
    <property type="component" value="Chromosome"/>
</dbReference>
<evidence type="ECO:0000256" key="4">
    <source>
        <dbReference type="ARBA" id="ARBA00022989"/>
    </source>
</evidence>
<reference evidence="8" key="1">
    <citation type="journal article" date="2013" name="Stand. Genomic Sci.">
        <title>Complete genome sequence of Desulfocapsa sulfexigens, a marine deltaproteobacterium specialized in disproportionating inorganic sulfur compounds.</title>
        <authorList>
            <person name="Finster K.W."/>
            <person name="Kjeldsen K.U."/>
            <person name="Kube M."/>
            <person name="Reinhardt R."/>
            <person name="Mussmann M."/>
            <person name="Amann R."/>
            <person name="Schreiber L."/>
        </authorList>
    </citation>
    <scope>NUCLEOTIDE SEQUENCE [LARGE SCALE GENOMIC DNA]</scope>
    <source>
        <strain evidence="8">DSM 10523 / SB164P1</strain>
    </source>
</reference>
<keyword evidence="2" id="KW-1003">Cell membrane</keyword>
<dbReference type="Pfam" id="PF02690">
    <property type="entry name" value="Na_Pi_cotrans"/>
    <property type="match status" value="2"/>
</dbReference>
<feature type="transmembrane region" description="Helical" evidence="6">
    <location>
        <begin position="271"/>
        <end position="292"/>
    </location>
</feature>
<dbReference type="NCBIfam" id="NF037997">
    <property type="entry name" value="Na_Pi_symport"/>
    <property type="match status" value="1"/>
</dbReference>
<comment type="subcellular location">
    <subcellularLocation>
        <location evidence="1">Cell membrane</location>
        <topology evidence="1">Multi-pass membrane protein</topology>
    </subcellularLocation>
</comment>
<evidence type="ECO:0000313" key="7">
    <source>
        <dbReference type="EMBL" id="AGF77173.1"/>
    </source>
</evidence>
<keyword evidence="4 6" id="KW-1133">Transmembrane helix</keyword>
<feature type="transmembrane region" description="Helical" evidence="6">
    <location>
        <begin position="29"/>
        <end position="46"/>
    </location>
</feature>
<dbReference type="PANTHER" id="PTHR10010:SF46">
    <property type="entry name" value="SODIUM-DEPENDENT PHOSPHATE TRANSPORT PROTEIN 2B"/>
    <property type="match status" value="1"/>
</dbReference>
<dbReference type="HOGENOM" id="CLU_025623_1_0_7"/>
<dbReference type="GO" id="GO:0005436">
    <property type="term" value="F:sodium:phosphate symporter activity"/>
    <property type="evidence" value="ECO:0007669"/>
    <property type="project" value="InterPro"/>
</dbReference>
<dbReference type="KEGG" id="dsf:UWK_00592"/>
<evidence type="ECO:0000256" key="1">
    <source>
        <dbReference type="ARBA" id="ARBA00004651"/>
    </source>
</evidence>
<name>M1P0X2_DESSD</name>
<evidence type="ECO:0000256" key="2">
    <source>
        <dbReference type="ARBA" id="ARBA00022475"/>
    </source>
</evidence>
<proteinExistence type="predicted"/>
<protein>
    <submittedName>
        <fullName evidence="7">Na+/phosphate symporter</fullName>
    </submittedName>
</protein>
<sequence>MEKIKGHPILSTSPTCPHTKKRMNNSLDLWKLLAGLAIFLYGMFLMEDSIKNMSGKAFRRIIRKYTDGRLRSVASGALITAILQSSAAVSLMVLAFVGAEVMTMANGIGVIMGSNIGTTFTAWLVAVFGFKLKIETFALPLIAVGGIILIGFGPRSRIFQASRLLMGFGFLFLGLDFMKTSVENFAQHLDIQSISAYGLWLYAIVGILITALMQSSSVSIAIVLTALNSSLITFPMAAAMVIGANVGSTVTVLLGAIGGTQSKKRVSVSHLIFNLVTGTVAFTAIQPLSWMVSHFINTTTNSVMALALFHTLFNVIGVLLFFPFIGILARYLVKMFPDRKEVLTVFLRNTSTEMPDAAISSLRQEILHLFEECQLYNLRSFRIDEKLVFDHSLPFEKNAIKRFSLEDQYDNIKLLHGEIFEFYAKLLNEKLEDSEAKELELIIYASRNIMNSIKNIKGVRNNLDEFDAADNDHLNSQYKAFRRRLMELYHDISRFRRLENNHELYRGLLRSIVHLEKSDTLFIKETLKLTTSGAIKEIDIASLLMVNRLFNQACRLQIFALKDLLLAQKQIQDFDHALEMKILLDEETSREEKENT</sequence>
<feature type="transmembrane region" description="Helical" evidence="6">
    <location>
        <begin position="108"/>
        <end position="130"/>
    </location>
</feature>
<dbReference type="RefSeq" id="WP_015402871.1">
    <property type="nucleotide sequence ID" value="NC_020304.1"/>
</dbReference>
<feature type="transmembrane region" description="Helical" evidence="6">
    <location>
        <begin position="199"/>
        <end position="224"/>
    </location>
</feature>
<dbReference type="PANTHER" id="PTHR10010">
    <property type="entry name" value="SOLUTE CARRIER FAMILY 34 SODIUM PHOSPHATE , MEMBER 2-RELATED"/>
    <property type="match status" value="1"/>
</dbReference>
<dbReference type="InterPro" id="IPR003841">
    <property type="entry name" value="Na/Pi_transpt"/>
</dbReference>
<dbReference type="EMBL" id="CP003985">
    <property type="protein sequence ID" value="AGF77173.1"/>
    <property type="molecule type" value="Genomic_DNA"/>
</dbReference>
<keyword evidence="8" id="KW-1185">Reference proteome</keyword>
<evidence type="ECO:0000256" key="6">
    <source>
        <dbReference type="SAM" id="Phobius"/>
    </source>
</evidence>
<feature type="transmembrane region" description="Helical" evidence="6">
    <location>
        <begin position="73"/>
        <end position="96"/>
    </location>
</feature>
<keyword evidence="3 6" id="KW-0812">Transmembrane</keyword>
<dbReference type="PATRIC" id="fig|1167006.5.peg.680"/>